<dbReference type="AlphaFoldDB" id="A0A3P7PVK3"/>
<protein>
    <submittedName>
        <fullName evidence="3">BFD-like (2Fe-2S) protein</fullName>
    </submittedName>
</protein>
<evidence type="ECO:0000259" key="2">
    <source>
        <dbReference type="Pfam" id="PF18423"/>
    </source>
</evidence>
<keyword evidence="4" id="KW-1185">Reference proteome</keyword>
<dbReference type="InterPro" id="IPR007419">
    <property type="entry name" value="BFD-like_2Fe2S-bd_dom"/>
</dbReference>
<dbReference type="NCBIfam" id="NF045877">
    <property type="entry name" value="CopZ_Nterm_CU"/>
    <property type="match status" value="1"/>
</dbReference>
<dbReference type="EMBL" id="LR130778">
    <property type="protein sequence ID" value="VDN47231.1"/>
    <property type="molecule type" value="Genomic_DNA"/>
</dbReference>
<dbReference type="InterPro" id="IPR041854">
    <property type="entry name" value="BFD-like_2Fe2S-bd_dom_sf"/>
</dbReference>
<evidence type="ECO:0000313" key="4">
    <source>
        <dbReference type="Proteomes" id="UP000279029"/>
    </source>
</evidence>
<proteinExistence type="predicted"/>
<dbReference type="InterPro" id="IPR040890">
    <property type="entry name" value="Znf_CopZ"/>
</dbReference>
<dbReference type="KEGG" id="cbar:PATL70BA_1349"/>
<accession>A0A3P7PVK3</accession>
<organism evidence="3 4">
    <name type="scientific">Petrocella atlantisensis</name>
    <dbReference type="NCBI Taxonomy" id="2173034"/>
    <lineage>
        <taxon>Bacteria</taxon>
        <taxon>Bacillati</taxon>
        <taxon>Bacillota</taxon>
        <taxon>Clostridia</taxon>
        <taxon>Lachnospirales</taxon>
        <taxon>Vallitaleaceae</taxon>
        <taxon>Petrocella</taxon>
    </lineage>
</organism>
<dbReference type="Gene3D" id="1.10.10.1100">
    <property type="entry name" value="BFD-like [2Fe-2S]-binding domain"/>
    <property type="match status" value="1"/>
</dbReference>
<dbReference type="Proteomes" id="UP000279029">
    <property type="component" value="Chromosome"/>
</dbReference>
<dbReference type="CDD" id="cd10141">
    <property type="entry name" value="CopZ-like_Fer2_BFD-like"/>
    <property type="match status" value="1"/>
</dbReference>
<dbReference type="Pfam" id="PF18423">
    <property type="entry name" value="zf_CopZ"/>
    <property type="match status" value="1"/>
</dbReference>
<name>A0A3P7PVK3_9FIRM</name>
<gene>
    <name evidence="3" type="ORF">PATL70BA_1349</name>
</gene>
<reference evidence="3 4" key="1">
    <citation type="submission" date="2018-09" db="EMBL/GenBank/DDBJ databases">
        <authorList>
            <person name="Postec A."/>
        </authorList>
    </citation>
    <scope>NUCLEOTIDE SEQUENCE [LARGE SCALE GENOMIC DNA]</scope>
    <source>
        <strain evidence="3">70B-A</strain>
    </source>
</reference>
<dbReference type="Gene3D" id="2.20.25.270">
    <property type="match status" value="1"/>
</dbReference>
<sequence>MQIVGKETLSNCCCGNLGESSCEVEKNNFCPVCGKQGTLVKNITVKNMVLNELVEQIGDNDYYLCMNEECDITYYNTKSNIKVNKQQVKVPIWFKKDADPKYACYCNEVTEEQVIEAVVKLGAKTVKEVNAITGAMKNSNCKENNPLGVCCHKIIQEAIDKGLTMK</sequence>
<evidence type="ECO:0000313" key="3">
    <source>
        <dbReference type="EMBL" id="VDN47231.1"/>
    </source>
</evidence>
<feature type="domain" description="BFD-like [2Fe-2S]-binding" evidence="1">
    <location>
        <begin position="104"/>
        <end position="151"/>
    </location>
</feature>
<evidence type="ECO:0000259" key="1">
    <source>
        <dbReference type="Pfam" id="PF04324"/>
    </source>
</evidence>
<feature type="domain" description="CopZ zinc binding" evidence="2">
    <location>
        <begin position="27"/>
        <end position="89"/>
    </location>
</feature>
<dbReference type="Pfam" id="PF04324">
    <property type="entry name" value="Fer2_BFD"/>
    <property type="match status" value="1"/>
</dbReference>